<evidence type="ECO:0000256" key="2">
    <source>
        <dbReference type="ARBA" id="ARBA00010617"/>
    </source>
</evidence>
<comment type="cofactor">
    <cofactor evidence="1">
        <name>heme</name>
        <dbReference type="ChEBI" id="CHEBI:30413"/>
    </cofactor>
</comment>
<dbReference type="PANTHER" id="PTHR24305">
    <property type="entry name" value="CYTOCHROME P450"/>
    <property type="match status" value="1"/>
</dbReference>
<evidence type="ECO:0000256" key="3">
    <source>
        <dbReference type="ARBA" id="ARBA00022723"/>
    </source>
</evidence>
<reference evidence="8" key="2">
    <citation type="submission" date="2020-02" db="EMBL/GenBank/DDBJ databases">
        <authorList>
            <person name="Gilchrist C.L.M."/>
            <person name="Chooi Y.-H."/>
        </authorList>
    </citation>
    <scope>NUCLEOTIDE SEQUENCE</scope>
    <source>
        <strain evidence="8">MST-FP2251</strain>
    </source>
</reference>
<keyword evidence="4 7" id="KW-0560">Oxidoreductase</keyword>
<evidence type="ECO:0000313" key="9">
    <source>
        <dbReference type="Proteomes" id="UP001194746"/>
    </source>
</evidence>
<dbReference type="GO" id="GO:0020037">
    <property type="term" value="F:heme binding"/>
    <property type="evidence" value="ECO:0007669"/>
    <property type="project" value="InterPro"/>
</dbReference>
<evidence type="ECO:0000256" key="7">
    <source>
        <dbReference type="RuleBase" id="RU000461"/>
    </source>
</evidence>
<accession>A0AAD4CPB0</accession>
<evidence type="ECO:0000256" key="1">
    <source>
        <dbReference type="ARBA" id="ARBA00001971"/>
    </source>
</evidence>
<dbReference type="GO" id="GO:0016705">
    <property type="term" value="F:oxidoreductase activity, acting on paired donors, with incorporation or reduction of molecular oxygen"/>
    <property type="evidence" value="ECO:0007669"/>
    <property type="project" value="InterPro"/>
</dbReference>
<keyword evidence="3 7" id="KW-0479">Metal-binding</keyword>
<gene>
    <name evidence="8" type="ORF">FE257_006667</name>
</gene>
<dbReference type="InterPro" id="IPR050121">
    <property type="entry name" value="Cytochrome_P450_monoxygenase"/>
</dbReference>
<comment type="similarity">
    <text evidence="2 7">Belongs to the cytochrome P450 family.</text>
</comment>
<dbReference type="SUPFAM" id="SSF48264">
    <property type="entry name" value="Cytochrome P450"/>
    <property type="match status" value="1"/>
</dbReference>
<evidence type="ECO:0000313" key="8">
    <source>
        <dbReference type="EMBL" id="KAF9889987.1"/>
    </source>
</evidence>
<dbReference type="GO" id="GO:0004497">
    <property type="term" value="F:monooxygenase activity"/>
    <property type="evidence" value="ECO:0007669"/>
    <property type="project" value="UniProtKB-KW"/>
</dbReference>
<evidence type="ECO:0008006" key="10">
    <source>
        <dbReference type="Google" id="ProtNLM"/>
    </source>
</evidence>
<keyword evidence="7" id="KW-0349">Heme</keyword>
<protein>
    <recommendedName>
        <fullName evidence="10">Cytochrome P450</fullName>
    </recommendedName>
</protein>
<dbReference type="InterPro" id="IPR017972">
    <property type="entry name" value="Cyt_P450_CS"/>
</dbReference>
<keyword evidence="6 7" id="KW-0503">Monooxygenase</keyword>
<dbReference type="Proteomes" id="UP001194746">
    <property type="component" value="Unassembled WGS sequence"/>
</dbReference>
<dbReference type="PROSITE" id="PS00086">
    <property type="entry name" value="CYTOCHROME_P450"/>
    <property type="match status" value="1"/>
</dbReference>
<dbReference type="GO" id="GO:0005506">
    <property type="term" value="F:iron ion binding"/>
    <property type="evidence" value="ECO:0007669"/>
    <property type="project" value="InterPro"/>
</dbReference>
<dbReference type="AlphaFoldDB" id="A0AAD4CPB0"/>
<dbReference type="EMBL" id="VCAU01000030">
    <property type="protein sequence ID" value="KAF9889987.1"/>
    <property type="molecule type" value="Genomic_DNA"/>
</dbReference>
<keyword evidence="5 7" id="KW-0408">Iron</keyword>
<keyword evidence="9" id="KW-1185">Reference proteome</keyword>
<evidence type="ECO:0000256" key="5">
    <source>
        <dbReference type="ARBA" id="ARBA00023004"/>
    </source>
</evidence>
<name>A0AAD4CPB0_ASPNN</name>
<sequence>MPIPDKTHIRINAVAIHCDPTVWGPDALTWRPSRWLSPTTIGMERRLLAWSDGPRVCPGRSFSRTEILAVIMQLFRSHRVEIAPHGGERLVDAKERALAKIAHSVVHLTLQIKHPDSTHLLWNPRV</sequence>
<evidence type="ECO:0000256" key="6">
    <source>
        <dbReference type="ARBA" id="ARBA00023033"/>
    </source>
</evidence>
<evidence type="ECO:0000256" key="4">
    <source>
        <dbReference type="ARBA" id="ARBA00023002"/>
    </source>
</evidence>
<organism evidence="8 9">
    <name type="scientific">Aspergillus nanangensis</name>
    <dbReference type="NCBI Taxonomy" id="2582783"/>
    <lineage>
        <taxon>Eukaryota</taxon>
        <taxon>Fungi</taxon>
        <taxon>Dikarya</taxon>
        <taxon>Ascomycota</taxon>
        <taxon>Pezizomycotina</taxon>
        <taxon>Eurotiomycetes</taxon>
        <taxon>Eurotiomycetidae</taxon>
        <taxon>Eurotiales</taxon>
        <taxon>Aspergillaceae</taxon>
        <taxon>Aspergillus</taxon>
        <taxon>Aspergillus subgen. Circumdati</taxon>
    </lineage>
</organism>
<dbReference type="Pfam" id="PF00067">
    <property type="entry name" value="p450"/>
    <property type="match status" value="1"/>
</dbReference>
<dbReference type="Gene3D" id="1.10.630.10">
    <property type="entry name" value="Cytochrome P450"/>
    <property type="match status" value="1"/>
</dbReference>
<dbReference type="InterPro" id="IPR036396">
    <property type="entry name" value="Cyt_P450_sf"/>
</dbReference>
<reference evidence="8" key="1">
    <citation type="journal article" date="2019" name="Beilstein J. Org. Chem.">
        <title>Nanangenines: drimane sesquiterpenoids as the dominant metabolite cohort of a novel Australian fungus, Aspergillus nanangensis.</title>
        <authorList>
            <person name="Lacey H.J."/>
            <person name="Gilchrist C.L.M."/>
            <person name="Crombie A."/>
            <person name="Kalaitzis J.A."/>
            <person name="Vuong D."/>
            <person name="Rutledge P.J."/>
            <person name="Turner P."/>
            <person name="Pitt J.I."/>
            <person name="Lacey E."/>
            <person name="Chooi Y.H."/>
            <person name="Piggott A.M."/>
        </authorList>
    </citation>
    <scope>NUCLEOTIDE SEQUENCE</scope>
    <source>
        <strain evidence="8">MST-FP2251</strain>
    </source>
</reference>
<dbReference type="InterPro" id="IPR001128">
    <property type="entry name" value="Cyt_P450"/>
</dbReference>
<dbReference type="PANTHER" id="PTHR24305:SF166">
    <property type="entry name" value="CYTOCHROME P450 12A4, MITOCHONDRIAL-RELATED"/>
    <property type="match status" value="1"/>
</dbReference>
<proteinExistence type="inferred from homology"/>
<comment type="caution">
    <text evidence="8">The sequence shown here is derived from an EMBL/GenBank/DDBJ whole genome shotgun (WGS) entry which is preliminary data.</text>
</comment>